<sequence length="238" mass="24383">MTNTRISRRRLLAAVGGGAATSVAGLALSTGRSRAYTDTIRLQTETVEELVVDWRETYNGAVLEDTTGTATPTPSGPAISLGNVLPGDAGSLSVRLRIETGGSDGSSESDTPTVEPTLTLSLADGVDSSAMREFVDAAVWYDTGLLDVDALGSDNAERDPGEGLVHPDADGTFGEVADALGDGVTLDAAPNTPGTSCLGGDGAVTVTFGWSFPPNRAGINAAQGETIEFDLEFDVAQC</sequence>
<dbReference type="Proteomes" id="UP001596145">
    <property type="component" value="Unassembled WGS sequence"/>
</dbReference>
<protein>
    <submittedName>
        <fullName evidence="1">Uncharacterized protein</fullName>
    </submittedName>
</protein>
<dbReference type="InterPro" id="IPR006311">
    <property type="entry name" value="TAT_signal"/>
</dbReference>
<dbReference type="RefSeq" id="WP_136516506.1">
    <property type="nucleotide sequence ID" value="NZ_JBHSKV010000021.1"/>
</dbReference>
<organism evidence="1 2">
    <name type="scientific">Halorubrum glutamatedens</name>
    <dbReference type="NCBI Taxonomy" id="2707018"/>
    <lineage>
        <taxon>Archaea</taxon>
        <taxon>Methanobacteriati</taxon>
        <taxon>Methanobacteriota</taxon>
        <taxon>Stenosarchaea group</taxon>
        <taxon>Halobacteria</taxon>
        <taxon>Halobacteriales</taxon>
        <taxon>Haloferacaceae</taxon>
        <taxon>Halorubrum</taxon>
    </lineage>
</organism>
<accession>A0ABD5QVC2</accession>
<dbReference type="AlphaFoldDB" id="A0ABD5QVC2"/>
<proteinExistence type="predicted"/>
<name>A0ABD5QVC2_9EURY</name>
<dbReference type="EMBL" id="JBHSKV010000021">
    <property type="protein sequence ID" value="MFC5136051.1"/>
    <property type="molecule type" value="Genomic_DNA"/>
</dbReference>
<evidence type="ECO:0000313" key="1">
    <source>
        <dbReference type="EMBL" id="MFC5136051.1"/>
    </source>
</evidence>
<gene>
    <name evidence="1" type="ORF">ACFPJA_15160</name>
</gene>
<keyword evidence="2" id="KW-1185">Reference proteome</keyword>
<evidence type="ECO:0000313" key="2">
    <source>
        <dbReference type="Proteomes" id="UP001596145"/>
    </source>
</evidence>
<dbReference type="PROSITE" id="PS51318">
    <property type="entry name" value="TAT"/>
    <property type="match status" value="1"/>
</dbReference>
<comment type="caution">
    <text evidence="1">The sequence shown here is derived from an EMBL/GenBank/DDBJ whole genome shotgun (WGS) entry which is preliminary data.</text>
</comment>
<reference evidence="1 2" key="1">
    <citation type="journal article" date="2019" name="Int. J. Syst. Evol. Microbiol.">
        <title>The Global Catalogue of Microorganisms (GCM) 10K type strain sequencing project: providing services to taxonomists for standard genome sequencing and annotation.</title>
        <authorList>
            <consortium name="The Broad Institute Genomics Platform"/>
            <consortium name="The Broad Institute Genome Sequencing Center for Infectious Disease"/>
            <person name="Wu L."/>
            <person name="Ma J."/>
        </authorList>
    </citation>
    <scope>NUCLEOTIDE SEQUENCE [LARGE SCALE GENOMIC DNA]</scope>
    <source>
        <strain evidence="1 2">CGMCC 1.16026</strain>
    </source>
</reference>